<dbReference type="AlphaFoldDB" id="T1AEQ2"/>
<organism evidence="1">
    <name type="scientific">mine drainage metagenome</name>
    <dbReference type="NCBI Taxonomy" id="410659"/>
    <lineage>
        <taxon>unclassified sequences</taxon>
        <taxon>metagenomes</taxon>
        <taxon>ecological metagenomes</taxon>
    </lineage>
</organism>
<name>T1AEQ2_9ZZZZ</name>
<reference evidence="1" key="1">
    <citation type="submission" date="2013-08" db="EMBL/GenBank/DDBJ databases">
        <authorList>
            <person name="Mendez C."/>
            <person name="Richter M."/>
            <person name="Ferrer M."/>
            <person name="Sanchez J."/>
        </authorList>
    </citation>
    <scope>NUCLEOTIDE SEQUENCE</scope>
</reference>
<dbReference type="EMBL" id="AUZZ01007962">
    <property type="protein sequence ID" value="EQD40400.1"/>
    <property type="molecule type" value="Genomic_DNA"/>
</dbReference>
<reference evidence="1" key="2">
    <citation type="journal article" date="2014" name="ISME J.">
        <title>Microbial stratification in low pH oxic and suboxic macroscopic growths along an acid mine drainage.</title>
        <authorList>
            <person name="Mendez-Garcia C."/>
            <person name="Mesa V."/>
            <person name="Sprenger R.R."/>
            <person name="Richter M."/>
            <person name="Diez M.S."/>
            <person name="Solano J."/>
            <person name="Bargiela R."/>
            <person name="Golyshina O.V."/>
            <person name="Manteca A."/>
            <person name="Ramos J.L."/>
            <person name="Gallego J.R."/>
            <person name="Llorente I."/>
            <person name="Martins Dos Santos V.A."/>
            <person name="Jensen O.N."/>
            <person name="Pelaez A.I."/>
            <person name="Sanchez J."/>
            <person name="Ferrer M."/>
        </authorList>
    </citation>
    <scope>NUCLEOTIDE SEQUENCE</scope>
</reference>
<accession>T1AEQ2</accession>
<sequence length="247" mass="26714">MTKLGCSFLEQLLEFDQGYRGPRVNCGGGHEAKFCGYREKTVDTVLGPVHLDRGYYHCPECGHGFFPKDAELGIADSSLSPGLRRMADRLGSQGPFAQGRRDLAELAGIQLTTKRLERSSEADGERVRAAIEQQAQAVLSGTVVTLGAKELVDKLYIAIDGTGVPTVPADTEGHQGKSPDGRAHTREAKLGCLFTQTRLDDRGRPVRDPDSSSYVATMTAAAEFGSPLYAEAERRGCERAQQLDRAG</sequence>
<gene>
    <name evidence="1" type="ORF">B2A_11042</name>
</gene>
<proteinExistence type="predicted"/>
<comment type="caution">
    <text evidence="1">The sequence shown here is derived from an EMBL/GenBank/DDBJ whole genome shotgun (WGS) entry which is preliminary data.</text>
</comment>
<protein>
    <submittedName>
        <fullName evidence="1">Uncharacterized protein</fullName>
    </submittedName>
</protein>
<evidence type="ECO:0000313" key="1">
    <source>
        <dbReference type="EMBL" id="EQD40400.1"/>
    </source>
</evidence>